<keyword evidence="2 5" id="KW-0812">Transmembrane</keyword>
<feature type="transmembrane region" description="Helical" evidence="5">
    <location>
        <begin position="328"/>
        <end position="347"/>
    </location>
</feature>
<evidence type="ECO:0000256" key="5">
    <source>
        <dbReference type="SAM" id="Phobius"/>
    </source>
</evidence>
<evidence type="ECO:0000256" key="2">
    <source>
        <dbReference type="ARBA" id="ARBA00022692"/>
    </source>
</evidence>
<evidence type="ECO:0000256" key="1">
    <source>
        <dbReference type="ARBA" id="ARBA00004141"/>
    </source>
</evidence>
<keyword evidence="3 5" id="KW-1133">Transmembrane helix</keyword>
<accession>A0A2T3AVU7</accession>
<keyword evidence="4 5" id="KW-0472">Membrane</keyword>
<dbReference type="GO" id="GO:0016020">
    <property type="term" value="C:membrane"/>
    <property type="evidence" value="ECO:0007669"/>
    <property type="project" value="UniProtKB-SubCell"/>
</dbReference>
<dbReference type="OrthoDB" id="2159384at2759"/>
<feature type="transmembrane region" description="Helical" evidence="5">
    <location>
        <begin position="71"/>
        <end position="92"/>
    </location>
</feature>
<dbReference type="PANTHER" id="PTHR10783">
    <property type="entry name" value="XENOTROPIC AND POLYTROPIC RETROVIRUS RECEPTOR 1-RELATED"/>
    <property type="match status" value="1"/>
</dbReference>
<dbReference type="Pfam" id="PF03124">
    <property type="entry name" value="EXS"/>
    <property type="match status" value="1"/>
</dbReference>
<reference evidence="7 8" key="1">
    <citation type="journal article" date="2018" name="New Phytol.">
        <title>Comparative genomics and transcriptomics depict ericoid mycorrhizal fungi as versatile saprotrophs and plant mutualists.</title>
        <authorList>
            <person name="Martino E."/>
            <person name="Morin E."/>
            <person name="Grelet G.A."/>
            <person name="Kuo A."/>
            <person name="Kohler A."/>
            <person name="Daghino S."/>
            <person name="Barry K.W."/>
            <person name="Cichocki N."/>
            <person name="Clum A."/>
            <person name="Dockter R.B."/>
            <person name="Hainaut M."/>
            <person name="Kuo R.C."/>
            <person name="LaButti K."/>
            <person name="Lindahl B.D."/>
            <person name="Lindquist E.A."/>
            <person name="Lipzen A."/>
            <person name="Khouja H.R."/>
            <person name="Magnuson J."/>
            <person name="Murat C."/>
            <person name="Ohm R.A."/>
            <person name="Singer S.W."/>
            <person name="Spatafora J.W."/>
            <person name="Wang M."/>
            <person name="Veneault-Fourrey C."/>
            <person name="Henrissat B."/>
            <person name="Grigoriev I.V."/>
            <person name="Martin F.M."/>
            <person name="Perotto S."/>
        </authorList>
    </citation>
    <scope>NUCLEOTIDE SEQUENCE [LARGE SCALE GENOMIC DNA]</scope>
    <source>
        <strain evidence="7 8">ATCC 22711</strain>
    </source>
</reference>
<feature type="transmembrane region" description="Helical" evidence="5">
    <location>
        <begin position="20"/>
        <end position="42"/>
    </location>
</feature>
<evidence type="ECO:0000313" key="8">
    <source>
        <dbReference type="Proteomes" id="UP000241818"/>
    </source>
</evidence>
<feature type="domain" description="EXS" evidence="6">
    <location>
        <begin position="190"/>
        <end position="421"/>
    </location>
</feature>
<dbReference type="InParanoid" id="A0A2T3AVU7"/>
<comment type="subcellular location">
    <subcellularLocation>
        <location evidence="1">Membrane</location>
        <topology evidence="1">Multi-pass membrane protein</topology>
    </subcellularLocation>
</comment>
<evidence type="ECO:0000259" key="6">
    <source>
        <dbReference type="PROSITE" id="PS51380"/>
    </source>
</evidence>
<dbReference type="FunCoup" id="A0A2T3AVU7">
    <property type="interactions" value="55"/>
</dbReference>
<dbReference type="RefSeq" id="XP_024718770.1">
    <property type="nucleotide sequence ID" value="XM_024861080.1"/>
</dbReference>
<dbReference type="Proteomes" id="UP000241818">
    <property type="component" value="Unassembled WGS sequence"/>
</dbReference>
<dbReference type="PROSITE" id="PS51380">
    <property type="entry name" value="EXS"/>
    <property type="match status" value="1"/>
</dbReference>
<sequence length="435" mass="48540">MDGDPAVEPQLDSFSLTLPLPYRVALLVVLGVWAWGANLHYLSKAKIDVPQLIHYPPRLQRTEPPHYLTTYRLALILTLPFTISLLLFWALSHRSPSLVIYYDFLPITLLVYILFIFFLPVPRFSPSGRRRFLHTLKRVSLGGLALAHDGKFGDILLADVLTSYAKVIADLFVALCMFFRRDGSATARPDRACGGIYLVPLLIAAPSLIRFRQCMTEYLRVRASLSSSSSLSSRTTPPASGYGYQHLANAAKYLSAFPVIVFSALQRDLGPEHAHGIAPTTLYRCWLCAVLFNSLFSFYWDVARDWDLSLFSPAPSSRTHHHRLLRPYLAFGAPGLYYLAILVDFILRFSWSLKLSPHLAHVADFESGIFALELLEVARRWLWIFFRVETEWVRQSGGGGSGSGSGARLGAIGQEDVLLGDYGEDGAEGEEGEGL</sequence>
<gene>
    <name evidence="7" type="ORF">M430DRAFT_106411</name>
</gene>
<dbReference type="EMBL" id="KZ679014">
    <property type="protein sequence ID" value="PSS12779.1"/>
    <property type="molecule type" value="Genomic_DNA"/>
</dbReference>
<dbReference type="AlphaFoldDB" id="A0A2T3AVU7"/>
<dbReference type="InterPro" id="IPR004342">
    <property type="entry name" value="EXS_C"/>
</dbReference>
<evidence type="ECO:0000256" key="3">
    <source>
        <dbReference type="ARBA" id="ARBA00022989"/>
    </source>
</evidence>
<name>A0A2T3AVU7_AMORE</name>
<feature type="transmembrane region" description="Helical" evidence="5">
    <location>
        <begin position="98"/>
        <end position="121"/>
    </location>
</feature>
<keyword evidence="8" id="KW-1185">Reference proteome</keyword>
<dbReference type="PANTHER" id="PTHR10783:SF46">
    <property type="entry name" value="PROTEIN ERD1 HOMOLOG 2"/>
    <property type="match status" value="1"/>
</dbReference>
<dbReference type="GO" id="GO:0005737">
    <property type="term" value="C:cytoplasm"/>
    <property type="evidence" value="ECO:0007669"/>
    <property type="project" value="TreeGrafter"/>
</dbReference>
<dbReference type="GeneID" id="36569161"/>
<dbReference type="STRING" id="857342.A0A2T3AVU7"/>
<protein>
    <recommendedName>
        <fullName evidence="6">EXS domain-containing protein</fullName>
    </recommendedName>
</protein>
<proteinExistence type="predicted"/>
<evidence type="ECO:0000256" key="4">
    <source>
        <dbReference type="ARBA" id="ARBA00023136"/>
    </source>
</evidence>
<evidence type="ECO:0000313" key="7">
    <source>
        <dbReference type="EMBL" id="PSS12779.1"/>
    </source>
</evidence>
<organism evidence="7 8">
    <name type="scientific">Amorphotheca resinae ATCC 22711</name>
    <dbReference type="NCBI Taxonomy" id="857342"/>
    <lineage>
        <taxon>Eukaryota</taxon>
        <taxon>Fungi</taxon>
        <taxon>Dikarya</taxon>
        <taxon>Ascomycota</taxon>
        <taxon>Pezizomycotina</taxon>
        <taxon>Leotiomycetes</taxon>
        <taxon>Helotiales</taxon>
        <taxon>Amorphothecaceae</taxon>
        <taxon>Amorphotheca</taxon>
    </lineage>
</organism>